<name>A0A3D8SLB0_9EURO</name>
<protein>
    <submittedName>
        <fullName evidence="2">Uncharacterized protein</fullName>
    </submittedName>
</protein>
<feature type="region of interest" description="Disordered" evidence="1">
    <location>
        <begin position="119"/>
        <end position="231"/>
    </location>
</feature>
<feature type="region of interest" description="Disordered" evidence="1">
    <location>
        <begin position="315"/>
        <end position="358"/>
    </location>
</feature>
<accession>A0A3D8SLB0</accession>
<feature type="compositionally biased region" description="Polar residues" evidence="1">
    <location>
        <begin position="27"/>
        <end position="41"/>
    </location>
</feature>
<organism evidence="2 3">
    <name type="scientific">Aspergillus mulundensis</name>
    <dbReference type="NCBI Taxonomy" id="1810919"/>
    <lineage>
        <taxon>Eukaryota</taxon>
        <taxon>Fungi</taxon>
        <taxon>Dikarya</taxon>
        <taxon>Ascomycota</taxon>
        <taxon>Pezizomycotina</taxon>
        <taxon>Eurotiomycetes</taxon>
        <taxon>Eurotiomycetidae</taxon>
        <taxon>Eurotiales</taxon>
        <taxon>Aspergillaceae</taxon>
        <taxon>Aspergillus</taxon>
        <taxon>Aspergillus subgen. Nidulantes</taxon>
    </lineage>
</organism>
<dbReference type="EMBL" id="PVWQ01000003">
    <property type="protein sequence ID" value="RDW87125.1"/>
    <property type="molecule type" value="Genomic_DNA"/>
</dbReference>
<dbReference type="Proteomes" id="UP000256690">
    <property type="component" value="Unassembled WGS sequence"/>
</dbReference>
<feature type="compositionally biased region" description="Polar residues" evidence="1">
    <location>
        <begin position="202"/>
        <end position="216"/>
    </location>
</feature>
<feature type="compositionally biased region" description="Low complexity" evidence="1">
    <location>
        <begin position="1"/>
        <end position="17"/>
    </location>
</feature>
<feature type="compositionally biased region" description="Polar residues" evidence="1">
    <location>
        <begin position="244"/>
        <end position="256"/>
    </location>
</feature>
<dbReference type="OrthoDB" id="1681166at2759"/>
<keyword evidence="3" id="KW-1185">Reference proteome</keyword>
<evidence type="ECO:0000313" key="2">
    <source>
        <dbReference type="EMBL" id="RDW87125.1"/>
    </source>
</evidence>
<evidence type="ECO:0000313" key="3">
    <source>
        <dbReference type="Proteomes" id="UP000256690"/>
    </source>
</evidence>
<gene>
    <name evidence="2" type="ORF">DSM5745_03767</name>
</gene>
<dbReference type="AlphaFoldDB" id="A0A3D8SLB0"/>
<sequence length="358" mass="39205">MSFPKLATSPALSTSTSKQSLRRPSSRPHSINQVAQPQPTDTPDHPSPHIGANTDSYQAEQDDHAQPYHESPSLSLPHILSQPFFTLIEDTHTSEYYHPTVHYIFSDDDTDIVTEAALRSLEPEHDVDPNIKSKGKSKVATQHPAAGSEEQDPEEHYEEASQERKESLLPDPIPGVRDNYIILDMDHIPPAPKDGYPEGASPESQAQVQAQGQTSEDQPHPQGHLTITSAHSLSPSWQVLNTQLLPAPTFENNSSGEKPANGGLMLQVQGTSGLPTGTLGRDKEQGSQRLEEMMDQFARRMEELKLVIENGERGMPTEFEGSLHDPSALGELDTEGAPGVDREVREEVHGPEAVPEGQ</sequence>
<feature type="compositionally biased region" description="Basic and acidic residues" evidence="1">
    <location>
        <begin position="158"/>
        <end position="168"/>
    </location>
</feature>
<dbReference type="STRING" id="1810919.A0A3D8SLB0"/>
<feature type="region of interest" description="Disordered" evidence="1">
    <location>
        <begin position="244"/>
        <end position="288"/>
    </location>
</feature>
<comment type="caution">
    <text evidence="2">The sequence shown here is derived from an EMBL/GenBank/DDBJ whole genome shotgun (WGS) entry which is preliminary data.</text>
</comment>
<dbReference type="GeneID" id="38114137"/>
<dbReference type="RefSeq" id="XP_026606649.1">
    <property type="nucleotide sequence ID" value="XM_026745783.1"/>
</dbReference>
<feature type="compositionally biased region" description="Basic and acidic residues" evidence="1">
    <location>
        <begin position="340"/>
        <end position="350"/>
    </location>
</feature>
<evidence type="ECO:0000256" key="1">
    <source>
        <dbReference type="SAM" id="MobiDB-lite"/>
    </source>
</evidence>
<reference evidence="2 3" key="1">
    <citation type="journal article" date="2018" name="IMA Fungus">
        <title>IMA Genome-F 9: Draft genome sequence of Annulohypoxylon stygium, Aspergillus mulundensis, Berkeleyomyces basicola (syn. Thielaviopsis basicola), Ceratocystis smalleyi, two Cercospora beticola strains, Coleophoma cylindrospora, Fusarium fracticaudum, Phialophora cf. hyalina, and Morchella septimelata.</title>
        <authorList>
            <person name="Wingfield B.D."/>
            <person name="Bills G.F."/>
            <person name="Dong Y."/>
            <person name="Huang W."/>
            <person name="Nel W.J."/>
            <person name="Swalarsk-Parry B.S."/>
            <person name="Vaghefi N."/>
            <person name="Wilken P.M."/>
            <person name="An Z."/>
            <person name="de Beer Z.W."/>
            <person name="De Vos L."/>
            <person name="Chen L."/>
            <person name="Duong T.A."/>
            <person name="Gao Y."/>
            <person name="Hammerbacher A."/>
            <person name="Kikkert J.R."/>
            <person name="Li Y."/>
            <person name="Li H."/>
            <person name="Li K."/>
            <person name="Li Q."/>
            <person name="Liu X."/>
            <person name="Ma X."/>
            <person name="Naidoo K."/>
            <person name="Pethybridge S.J."/>
            <person name="Sun J."/>
            <person name="Steenkamp E.T."/>
            <person name="van der Nest M.A."/>
            <person name="van Wyk S."/>
            <person name="Wingfield M.J."/>
            <person name="Xiong C."/>
            <person name="Yue Q."/>
            <person name="Zhang X."/>
        </authorList>
    </citation>
    <scope>NUCLEOTIDE SEQUENCE [LARGE SCALE GENOMIC DNA]</scope>
    <source>
        <strain evidence="2 3">DSM 5745</strain>
    </source>
</reference>
<feature type="compositionally biased region" description="Basic and acidic residues" evidence="1">
    <location>
        <begin position="121"/>
        <end position="131"/>
    </location>
</feature>
<feature type="region of interest" description="Disordered" evidence="1">
    <location>
        <begin position="1"/>
        <end position="74"/>
    </location>
</feature>
<proteinExistence type="predicted"/>